<dbReference type="SUPFAM" id="SSF53335">
    <property type="entry name" value="S-adenosyl-L-methionine-dependent methyltransferases"/>
    <property type="match status" value="1"/>
</dbReference>
<reference evidence="3" key="1">
    <citation type="submission" date="2017-01" db="EMBL/GenBank/DDBJ databases">
        <authorList>
            <person name="Brunel B."/>
        </authorList>
    </citation>
    <scope>NUCLEOTIDE SEQUENCE [LARGE SCALE GENOMIC DNA]</scope>
</reference>
<dbReference type="RefSeq" id="WP_167378698.1">
    <property type="nucleotide sequence ID" value="NZ_FTPD01000012.1"/>
</dbReference>
<dbReference type="AlphaFoldDB" id="A0A1R3V4V8"/>
<evidence type="ECO:0000313" key="3">
    <source>
        <dbReference type="Proteomes" id="UP000188388"/>
    </source>
</evidence>
<name>A0A1R3V4V8_9HYPH</name>
<dbReference type="CDD" id="cd02440">
    <property type="entry name" value="AdoMet_MTases"/>
    <property type="match status" value="1"/>
</dbReference>
<gene>
    <name evidence="2" type="ORF">BQ8794_20001</name>
</gene>
<evidence type="ECO:0000313" key="2">
    <source>
        <dbReference type="EMBL" id="SIT54945.1"/>
    </source>
</evidence>
<sequence>MPFWKSHKKYSAGTWDDRLDGLFSCGVNYSGKTILDVGCNMGIVAYEIAKRRPAYIHGIDILKPHTRVARSIFLGSNVESRFDAMNLGSRKLQSVLNDSYDIVLLLAVYQHVRRGLGQEEADRIFTDIINRAQTIVARVPDEDDIRLQSLIESAGFSSSYRHKSPRGSTVLAYHRH</sequence>
<proteinExistence type="predicted"/>
<feature type="domain" description="Methyltransferase" evidence="1">
    <location>
        <begin position="34"/>
        <end position="113"/>
    </location>
</feature>
<protein>
    <recommendedName>
        <fullName evidence="1">Methyltransferase domain-containing protein</fullName>
    </recommendedName>
</protein>
<accession>A0A1R3V4V8</accession>
<dbReference type="Pfam" id="PF13649">
    <property type="entry name" value="Methyltransf_25"/>
    <property type="match status" value="1"/>
</dbReference>
<dbReference type="Proteomes" id="UP000188388">
    <property type="component" value="Unassembled WGS sequence"/>
</dbReference>
<organism evidence="2 3">
    <name type="scientific">Mesorhizobium prunaredense</name>
    <dbReference type="NCBI Taxonomy" id="1631249"/>
    <lineage>
        <taxon>Bacteria</taxon>
        <taxon>Pseudomonadati</taxon>
        <taxon>Pseudomonadota</taxon>
        <taxon>Alphaproteobacteria</taxon>
        <taxon>Hyphomicrobiales</taxon>
        <taxon>Phyllobacteriaceae</taxon>
        <taxon>Mesorhizobium</taxon>
    </lineage>
</organism>
<dbReference type="Gene3D" id="3.40.50.150">
    <property type="entry name" value="Vaccinia Virus protein VP39"/>
    <property type="match status" value="1"/>
</dbReference>
<dbReference type="InterPro" id="IPR029063">
    <property type="entry name" value="SAM-dependent_MTases_sf"/>
</dbReference>
<evidence type="ECO:0000259" key="1">
    <source>
        <dbReference type="Pfam" id="PF13649"/>
    </source>
</evidence>
<dbReference type="EMBL" id="FTPD01000012">
    <property type="protein sequence ID" value="SIT54945.1"/>
    <property type="molecule type" value="Genomic_DNA"/>
</dbReference>
<dbReference type="InterPro" id="IPR041698">
    <property type="entry name" value="Methyltransf_25"/>
</dbReference>
<keyword evidence="3" id="KW-1185">Reference proteome</keyword>